<reference evidence="4 5" key="1">
    <citation type="submission" date="2022-03" db="EMBL/GenBank/DDBJ databases">
        <title>Isotopic signatures of nitrous oxide derived from detoxification processes.</title>
        <authorList>
            <person name="Behrendt U."/>
            <person name="Buchen C."/>
            <person name="Well R."/>
            <person name="Ulrich A."/>
            <person name="Rohe L."/>
            <person name="Kolb S."/>
            <person name="Schloter M."/>
            <person name="Horn M.A."/>
            <person name="Augustin J."/>
        </authorList>
    </citation>
    <scope>NUCLEOTIDE SEQUENCE [LARGE SCALE GENOMIC DNA]</scope>
    <source>
        <strain evidence="4 5">S4-C24</strain>
    </source>
</reference>
<dbReference type="GO" id="GO:0016787">
    <property type="term" value="F:hydrolase activity"/>
    <property type="evidence" value="ECO:0007669"/>
    <property type="project" value="UniProtKB-KW"/>
</dbReference>
<name>A0ABY3WEU8_9MICC</name>
<dbReference type="InterPro" id="IPR027417">
    <property type="entry name" value="P-loop_NTPase"/>
</dbReference>
<dbReference type="InterPro" id="IPR011856">
    <property type="entry name" value="tRNA_endonuc-like_dom_sf"/>
</dbReference>
<feature type="domain" description="Restriction endonuclease type IV Mrr" evidence="2">
    <location>
        <begin position="5"/>
        <end position="103"/>
    </location>
</feature>
<keyword evidence="4" id="KW-0255">Endonuclease</keyword>
<dbReference type="SUPFAM" id="SSF52980">
    <property type="entry name" value="Restriction endonuclease-like"/>
    <property type="match status" value="1"/>
</dbReference>
<feature type="compositionally biased region" description="Acidic residues" evidence="1">
    <location>
        <begin position="738"/>
        <end position="751"/>
    </location>
</feature>
<dbReference type="Gene3D" id="3.40.1350.10">
    <property type="match status" value="1"/>
</dbReference>
<evidence type="ECO:0000313" key="5">
    <source>
        <dbReference type="Proteomes" id="UP000829069"/>
    </source>
</evidence>
<dbReference type="GO" id="GO:0004519">
    <property type="term" value="F:endonuclease activity"/>
    <property type="evidence" value="ECO:0007669"/>
    <property type="project" value="UniProtKB-KW"/>
</dbReference>
<dbReference type="RefSeq" id="WP_241914924.1">
    <property type="nucleotide sequence ID" value="NZ_CP093326.1"/>
</dbReference>
<dbReference type="InterPro" id="IPR007560">
    <property type="entry name" value="Restrct_endonuc_IV_Mrr"/>
</dbReference>
<organism evidence="4 5">
    <name type="scientific">Arthrobacter sulfonylureivorans</name>
    <dbReference type="NCBI Taxonomy" id="2486855"/>
    <lineage>
        <taxon>Bacteria</taxon>
        <taxon>Bacillati</taxon>
        <taxon>Actinomycetota</taxon>
        <taxon>Actinomycetes</taxon>
        <taxon>Micrococcales</taxon>
        <taxon>Micrococcaceae</taxon>
        <taxon>Arthrobacter</taxon>
    </lineage>
</organism>
<evidence type="ECO:0000259" key="3">
    <source>
        <dbReference type="Pfam" id="PF20720"/>
    </source>
</evidence>
<sequence length="774" mass="87783">MSQFENLSPYDFENLVRDLLARKFNAHLETFPVGRDGGIDVRYIGHGSKRNPDLIIQCKHYERSGFDKLKSKMIAERGVALKINAKQYVLATTVSMTSTKKTELKDALHPLIASESDIYAANDIASLLRDYPEVEKSHFRLWLNSTAVLERVLHNEIYTQTDVYLEELERTARTFVDNSGVEAVRQILESQHVCIISGPAGVGKTTLANMLLIYYVDRGFEPIVVSENFNEAQKLYMKDRKQIFLYDDFLGRTTGLEKLGKNEDSRLSHFIRSVSNTSSKRFLMTTRHYILEQAKEIHEPLDSPHVKHAEYFFKMASYTKANKAHILYNHLYFSVLSEDHKAAIVKSRRYTEMIDSENFTPRAVESAVGLALENEVEAENIAEFLVESLEDPRELWRVQLTKHMTHGQRTILAFLALERGQCDLEKLERFYVTGGKDLQRGQSFDAAMRGLEGSALEIRKWREVETVRFANPGVEDAVLEHLLVIREVVETLIGPSGYDRLLVLWNHANDHSTAKVTRPSPWLTAISMAPRSSTPNRRALQMILDSMLHKYIRQVIPGVLATWKKSVEESHLNNLLVMARSAESGHGELDFVPMVDALIMAWSEKRGSKEQASSLLSTLLLLDDPLNSAVRENLVQAAADFISFGPNAAPEDFYAMFSLVSSIEAGELDDFESVSSPLTMTSVREEAEAFAVSEWESIPSRSDLHELRDEVESWRDLLEDLGLEEPSEYMSALVAVDEAEEEANGSDEDWREESFSKRADDGDVHRLFASLTDD</sequence>
<dbReference type="Proteomes" id="UP000829069">
    <property type="component" value="Chromosome"/>
</dbReference>
<dbReference type="InterPro" id="IPR011335">
    <property type="entry name" value="Restrct_endonuc-II-like"/>
</dbReference>
<dbReference type="Gene3D" id="3.40.50.300">
    <property type="entry name" value="P-loop containing nucleotide triphosphate hydrolases"/>
    <property type="match status" value="1"/>
</dbReference>
<evidence type="ECO:0000256" key="1">
    <source>
        <dbReference type="SAM" id="MobiDB-lite"/>
    </source>
</evidence>
<dbReference type="Pfam" id="PF04471">
    <property type="entry name" value="Mrr_cat"/>
    <property type="match status" value="1"/>
</dbReference>
<feature type="domain" description="Novel STAND NTPase 3" evidence="3">
    <location>
        <begin position="175"/>
        <end position="333"/>
    </location>
</feature>
<keyword evidence="4" id="KW-0540">Nuclease</keyword>
<accession>A0ABY3WEU8</accession>
<dbReference type="InterPro" id="IPR049050">
    <property type="entry name" value="nSTAND3"/>
</dbReference>
<keyword evidence="4" id="KW-0378">Hydrolase</keyword>
<evidence type="ECO:0000259" key="2">
    <source>
        <dbReference type="Pfam" id="PF04471"/>
    </source>
</evidence>
<dbReference type="Pfam" id="PF20720">
    <property type="entry name" value="nSTAND3"/>
    <property type="match status" value="1"/>
</dbReference>
<gene>
    <name evidence="4" type="ORF">MNQ99_07050</name>
</gene>
<keyword evidence="5" id="KW-1185">Reference proteome</keyword>
<evidence type="ECO:0000313" key="4">
    <source>
        <dbReference type="EMBL" id="UNK47093.1"/>
    </source>
</evidence>
<dbReference type="SUPFAM" id="SSF52540">
    <property type="entry name" value="P-loop containing nucleoside triphosphate hydrolases"/>
    <property type="match status" value="1"/>
</dbReference>
<dbReference type="EMBL" id="CP093326">
    <property type="protein sequence ID" value="UNK47093.1"/>
    <property type="molecule type" value="Genomic_DNA"/>
</dbReference>
<protein>
    <submittedName>
        <fullName evidence="4">Restriction endonuclease</fullName>
        <ecNumber evidence="4">3.1.21.-</ecNumber>
    </submittedName>
</protein>
<dbReference type="EC" id="3.1.21.-" evidence="4"/>
<feature type="region of interest" description="Disordered" evidence="1">
    <location>
        <begin position="738"/>
        <end position="757"/>
    </location>
</feature>
<proteinExistence type="predicted"/>